<comment type="caution">
    <text evidence="1">The sequence shown here is derived from an EMBL/GenBank/DDBJ whole genome shotgun (WGS) entry which is preliminary data.</text>
</comment>
<dbReference type="RefSeq" id="WP_018325788.1">
    <property type="nucleotide sequence ID" value="NZ_JACHBK010000010.1"/>
</dbReference>
<evidence type="ECO:0000313" key="1">
    <source>
        <dbReference type="EMBL" id="MBB5537656.1"/>
    </source>
</evidence>
<reference evidence="1 2" key="1">
    <citation type="submission" date="2020-08" db="EMBL/GenBank/DDBJ databases">
        <title>Genomic Encyclopedia of Type Strains, Phase IV (KMG-V): Genome sequencing to study the core and pangenomes of soil and plant-associated prokaryotes.</title>
        <authorList>
            <person name="Whitman W."/>
        </authorList>
    </citation>
    <scope>NUCLEOTIDE SEQUENCE [LARGE SCALE GENOMIC DNA]</scope>
    <source>
        <strain evidence="1 2">SEMIA 4084</strain>
    </source>
</reference>
<evidence type="ECO:0000313" key="2">
    <source>
        <dbReference type="Proteomes" id="UP000585507"/>
    </source>
</evidence>
<dbReference type="Pfam" id="PF13328">
    <property type="entry name" value="HD_4"/>
    <property type="match status" value="1"/>
</dbReference>
<accession>A0A7W8UE01</accession>
<proteinExistence type="predicted"/>
<protein>
    <submittedName>
        <fullName evidence="1">(P)ppGpp synthase/HD superfamily hydrolase</fullName>
    </submittedName>
</protein>
<dbReference type="Proteomes" id="UP000585507">
    <property type="component" value="Unassembled WGS sequence"/>
</dbReference>
<name>A0A7W8UE01_9HYPH</name>
<dbReference type="GO" id="GO:0016787">
    <property type="term" value="F:hydrolase activity"/>
    <property type="evidence" value="ECO:0007669"/>
    <property type="project" value="UniProtKB-KW"/>
</dbReference>
<keyword evidence="1" id="KW-0378">Hydrolase</keyword>
<dbReference type="AlphaFoldDB" id="A0A7W8UE01"/>
<dbReference type="EMBL" id="JACHBK010000010">
    <property type="protein sequence ID" value="MBB5537656.1"/>
    <property type="molecule type" value="Genomic_DNA"/>
</dbReference>
<gene>
    <name evidence="1" type="ORF">GGD55_004376</name>
</gene>
<organism evidence="1 2">
    <name type="scientific">Rhizobium giardinii</name>
    <dbReference type="NCBI Taxonomy" id="56731"/>
    <lineage>
        <taxon>Bacteria</taxon>
        <taxon>Pseudomonadati</taxon>
        <taxon>Pseudomonadota</taxon>
        <taxon>Alphaproteobacteria</taxon>
        <taxon>Hyphomicrobiales</taxon>
        <taxon>Rhizobiaceae</taxon>
        <taxon>Rhizobium/Agrobacterium group</taxon>
        <taxon>Rhizobium</taxon>
    </lineage>
</organism>
<dbReference type="SUPFAM" id="SSF109604">
    <property type="entry name" value="HD-domain/PDEase-like"/>
    <property type="match status" value="1"/>
</dbReference>
<sequence>MQTEQHLQRAIQIAAEAHKGQQDKLGNPYFDHCRRVADLVVGDEERIIAFLHDVPEKGSGWTLDRLKQEGFSPSVIAAVEALTKRVGEADDAFVRRAASNPLARPVKLADLEDNRVQAEQAGLDASKYLNGLEQLQNM</sequence>
<keyword evidence="2" id="KW-1185">Reference proteome</keyword>
<dbReference type="Gene3D" id="1.10.3210.10">
    <property type="entry name" value="Hypothetical protein af1432"/>
    <property type="match status" value="1"/>
</dbReference>